<proteinExistence type="predicted"/>
<dbReference type="Pfam" id="PF26515">
    <property type="entry name" value="Ig_halo_2"/>
    <property type="match status" value="1"/>
</dbReference>
<evidence type="ECO:0000313" key="2">
    <source>
        <dbReference type="Proteomes" id="UP001597187"/>
    </source>
</evidence>
<evidence type="ECO:0000313" key="1">
    <source>
        <dbReference type="EMBL" id="MFD1514544.1"/>
    </source>
</evidence>
<comment type="caution">
    <text evidence="1">The sequence shown here is derived from an EMBL/GenBank/DDBJ whole genome shotgun (WGS) entry which is preliminary data.</text>
</comment>
<dbReference type="RefSeq" id="WP_250874472.1">
    <property type="nucleotide sequence ID" value="NZ_JALXFV010000007.1"/>
</dbReference>
<dbReference type="Proteomes" id="UP001597187">
    <property type="component" value="Unassembled WGS sequence"/>
</dbReference>
<protein>
    <submittedName>
        <fullName evidence="1">Uncharacterized protein</fullName>
    </submittedName>
</protein>
<name>A0ABD6B0D8_9EURY</name>
<reference evidence="1 2" key="1">
    <citation type="journal article" date="2019" name="Int. J. Syst. Evol. Microbiol.">
        <title>The Global Catalogue of Microorganisms (GCM) 10K type strain sequencing project: providing services to taxonomists for standard genome sequencing and annotation.</title>
        <authorList>
            <consortium name="The Broad Institute Genomics Platform"/>
            <consortium name="The Broad Institute Genome Sequencing Center for Infectious Disease"/>
            <person name="Wu L."/>
            <person name="Ma J."/>
        </authorList>
    </citation>
    <scope>NUCLEOTIDE SEQUENCE [LARGE SCALE GENOMIC DNA]</scope>
    <source>
        <strain evidence="1 2">CGMCC 1.12563</strain>
    </source>
</reference>
<sequence length="104" mass="11420">MRFEYTTDAGTRRSGGFDDISNGQGYQSTTLLNAERSTQFTVTAGESRTETFDGWSNGEATVYIVETLDGELFYANGGHCDGGDHTFFLRFRAYGSILSSSQCL</sequence>
<dbReference type="InterPro" id="IPR058994">
    <property type="entry name" value="Ig-containing_halobact"/>
</dbReference>
<organism evidence="1 2">
    <name type="scientific">Halomarina rubra</name>
    <dbReference type="NCBI Taxonomy" id="2071873"/>
    <lineage>
        <taxon>Archaea</taxon>
        <taxon>Methanobacteriati</taxon>
        <taxon>Methanobacteriota</taxon>
        <taxon>Stenosarchaea group</taxon>
        <taxon>Halobacteria</taxon>
        <taxon>Halobacteriales</taxon>
        <taxon>Natronomonadaceae</taxon>
        <taxon>Halomarina</taxon>
    </lineage>
</organism>
<dbReference type="EMBL" id="JBHUDC010000007">
    <property type="protein sequence ID" value="MFD1514544.1"/>
    <property type="molecule type" value="Genomic_DNA"/>
</dbReference>
<gene>
    <name evidence="1" type="ORF">ACFSBT_14780</name>
</gene>
<accession>A0ABD6B0D8</accession>
<dbReference type="AlphaFoldDB" id="A0ABD6B0D8"/>
<keyword evidence="2" id="KW-1185">Reference proteome</keyword>